<organism evidence="6 7">
    <name type="scientific">Iodidimonas gelatinilytica</name>
    <dbReference type="NCBI Taxonomy" id="1236966"/>
    <lineage>
        <taxon>Bacteria</taxon>
        <taxon>Pseudomonadati</taxon>
        <taxon>Pseudomonadota</taxon>
        <taxon>Alphaproteobacteria</taxon>
        <taxon>Iodidimonadales</taxon>
        <taxon>Iodidimonadaceae</taxon>
        <taxon>Iodidimonas</taxon>
    </lineage>
</organism>
<evidence type="ECO:0000256" key="1">
    <source>
        <dbReference type="ARBA" id="ARBA00005709"/>
    </source>
</evidence>
<dbReference type="Proteomes" id="UP000322084">
    <property type="component" value="Unassembled WGS sequence"/>
</dbReference>
<dbReference type="EMBL" id="BKCL01000001">
    <property type="protein sequence ID" value="GEQ96950.1"/>
    <property type="molecule type" value="Genomic_DNA"/>
</dbReference>
<proteinExistence type="inferred from homology"/>
<dbReference type="SUPFAM" id="SSF64518">
    <property type="entry name" value="Phase 1 flagellin"/>
    <property type="match status" value="1"/>
</dbReference>
<feature type="domain" description="Flagellin N-terminal" evidence="4">
    <location>
        <begin position="5"/>
        <end position="141"/>
    </location>
</feature>
<dbReference type="Pfam" id="PF00669">
    <property type="entry name" value="Flagellin_N"/>
    <property type="match status" value="1"/>
</dbReference>
<keyword evidence="3" id="KW-0964">Secreted</keyword>
<accession>A0A5A7MLW2</accession>
<dbReference type="PANTHER" id="PTHR42792">
    <property type="entry name" value="FLAGELLIN"/>
    <property type="match status" value="1"/>
</dbReference>
<dbReference type="Gene3D" id="1.20.1330.10">
    <property type="entry name" value="f41 fragment of flagellin, N-terminal domain"/>
    <property type="match status" value="2"/>
</dbReference>
<dbReference type="AlphaFoldDB" id="A0A5A7MLW2"/>
<comment type="function">
    <text evidence="3">Flagellin is the subunit protein which polymerizes to form the filaments of bacterial flagella.</text>
</comment>
<gene>
    <name evidence="6" type="ORF">JCM17844_05870</name>
</gene>
<dbReference type="GO" id="GO:0005198">
    <property type="term" value="F:structural molecule activity"/>
    <property type="evidence" value="ECO:0007669"/>
    <property type="project" value="UniProtKB-UniRule"/>
</dbReference>
<comment type="caution">
    <text evidence="6">The sequence shown here is derived from an EMBL/GenBank/DDBJ whole genome shotgun (WGS) entry which is preliminary data.</text>
</comment>
<feature type="domain" description="Flagellin C-terminal" evidence="5">
    <location>
        <begin position="340"/>
        <end position="424"/>
    </location>
</feature>
<dbReference type="PANTHER" id="PTHR42792:SF2">
    <property type="entry name" value="FLAGELLIN"/>
    <property type="match status" value="1"/>
</dbReference>
<protein>
    <recommendedName>
        <fullName evidence="3">Flagellin</fullName>
    </recommendedName>
</protein>
<comment type="subcellular location">
    <subcellularLocation>
        <location evidence="3">Secreted</location>
    </subcellularLocation>
    <subcellularLocation>
        <location evidence="3">Bacterial flagellum</location>
    </subcellularLocation>
</comment>
<dbReference type="InterPro" id="IPR001029">
    <property type="entry name" value="Flagellin_N"/>
</dbReference>
<dbReference type="RefSeq" id="WP_149999511.1">
    <property type="nucleotide sequence ID" value="NZ_BKCL01000001.1"/>
</dbReference>
<dbReference type="InterPro" id="IPR001492">
    <property type="entry name" value="Flagellin"/>
</dbReference>
<keyword evidence="2 3" id="KW-0975">Bacterial flagellum</keyword>
<reference evidence="6 7" key="1">
    <citation type="submission" date="2019-09" db="EMBL/GenBank/DDBJ databases">
        <title>NBRP : Genome information of microbial organism related human and environment.</title>
        <authorList>
            <person name="Hattori M."/>
            <person name="Oshima K."/>
            <person name="Inaba H."/>
            <person name="Suda W."/>
            <person name="Sakamoto M."/>
            <person name="Iino T."/>
            <person name="Kitahara M."/>
            <person name="Oshida Y."/>
            <person name="Iida T."/>
            <person name="Kudo T."/>
            <person name="Itoh T."/>
            <person name="Ohkuma M."/>
        </authorList>
    </citation>
    <scope>NUCLEOTIDE SEQUENCE [LARGE SCALE GENOMIC DNA]</scope>
    <source>
        <strain evidence="6 7">Hi-2</strain>
    </source>
</reference>
<evidence type="ECO:0000259" key="4">
    <source>
        <dbReference type="Pfam" id="PF00669"/>
    </source>
</evidence>
<evidence type="ECO:0000313" key="6">
    <source>
        <dbReference type="EMBL" id="GEQ96950.1"/>
    </source>
</evidence>
<evidence type="ECO:0000313" key="7">
    <source>
        <dbReference type="Proteomes" id="UP000322084"/>
    </source>
</evidence>
<dbReference type="Pfam" id="PF00700">
    <property type="entry name" value="Flagellin_C"/>
    <property type="match status" value="1"/>
</dbReference>
<dbReference type="GO" id="GO:0005576">
    <property type="term" value="C:extracellular region"/>
    <property type="evidence" value="ECO:0007669"/>
    <property type="project" value="UniProtKB-SubCell"/>
</dbReference>
<name>A0A5A7MLW2_9PROT</name>
<evidence type="ECO:0000256" key="3">
    <source>
        <dbReference type="RuleBase" id="RU362073"/>
    </source>
</evidence>
<comment type="similarity">
    <text evidence="1 3">Belongs to the bacterial flagellin family.</text>
</comment>
<dbReference type="InterPro" id="IPR046358">
    <property type="entry name" value="Flagellin_C"/>
</dbReference>
<dbReference type="GO" id="GO:0009288">
    <property type="term" value="C:bacterial-type flagellum"/>
    <property type="evidence" value="ECO:0007669"/>
    <property type="project" value="UniProtKB-SubCell"/>
</dbReference>
<evidence type="ECO:0000259" key="5">
    <source>
        <dbReference type="Pfam" id="PF00700"/>
    </source>
</evidence>
<evidence type="ECO:0000256" key="2">
    <source>
        <dbReference type="ARBA" id="ARBA00023143"/>
    </source>
</evidence>
<sequence>MAFSVNTNQGAFLALQSLSNTNSQLATTQNRISTGLEVASVRDDSATFLIAQNQRSDLAGINAARSSLDRAQSTLDVATDAAEAIDDLLIEAREIAVQVQDSGLDSASVSSLNNDFGAIVSQIDSIVGQAEFNGTNLINGSGQNLDAITGVDRAGTISRISVGGQDLTTAGATATAASVTVDGDVTINSGGGATDIVDETSAGTAVASFDANVRNNTDFLQAIVDNGLDTDGVIAVDANGNATGLDFANSGATFNDGGAGVNDTIAFNFGTTTFTLTTNDTTVAPSGGLADADTAGNITNVAVTGTAQVVADVTNGVTLTDVTLNSIDFNTADSRNAAVQVVDNFRSQLSTVLSTLGSSSQQISLQSEFASNLSDSIEVGIGNLVDADLSREAASLQALQVQQQLGLQAAGIANQAPGSILALFR</sequence>